<reference evidence="1" key="1">
    <citation type="submission" date="2025-08" db="UniProtKB">
        <authorList>
            <consortium name="Ensembl"/>
        </authorList>
    </citation>
    <scope>IDENTIFICATION</scope>
</reference>
<dbReference type="Ensembl" id="ENSJJAT00000002748.1">
    <property type="protein sequence ID" value="ENSJJAP00000001696.1"/>
    <property type="gene ID" value="ENSJJAG00000002299.1"/>
</dbReference>
<reference evidence="1" key="2">
    <citation type="submission" date="2025-09" db="UniProtKB">
        <authorList>
            <consortium name="Ensembl"/>
        </authorList>
    </citation>
    <scope>IDENTIFICATION</scope>
</reference>
<organism evidence="1 2">
    <name type="scientific">Jaculus jaculus</name>
    <name type="common">Lesser Egyptian jerboa</name>
    <dbReference type="NCBI Taxonomy" id="51337"/>
    <lineage>
        <taxon>Eukaryota</taxon>
        <taxon>Metazoa</taxon>
        <taxon>Chordata</taxon>
        <taxon>Craniata</taxon>
        <taxon>Vertebrata</taxon>
        <taxon>Euteleostomi</taxon>
        <taxon>Mammalia</taxon>
        <taxon>Eutheria</taxon>
        <taxon>Euarchontoglires</taxon>
        <taxon>Glires</taxon>
        <taxon>Rodentia</taxon>
        <taxon>Myomorpha</taxon>
        <taxon>Dipodoidea</taxon>
        <taxon>Dipodidae</taxon>
        <taxon>Dipodinae</taxon>
        <taxon>Jaculus</taxon>
    </lineage>
</organism>
<dbReference type="OMA" id="FPNNKVH"/>
<sequence length="76" mass="8792">MEEDTDYRIRFSSLCFINDHVGFQGTVKTSPNDFVVIEIDEQGQLVNRAIDETVYKVSEIQPEPNNFAKKQKLNLQ</sequence>
<accession>A0A8C5JX99</accession>
<protein>
    <submittedName>
        <fullName evidence="1">Pseudouridylate synthase 7-like</fullName>
    </submittedName>
</protein>
<dbReference type="GeneTree" id="ENSGT00530000063554"/>
<dbReference type="Proteomes" id="UP000694385">
    <property type="component" value="Unassembled WGS sequence"/>
</dbReference>
<gene>
    <name evidence="1" type="primary">Pus7l</name>
</gene>
<proteinExistence type="predicted"/>
<evidence type="ECO:0000313" key="1">
    <source>
        <dbReference type="Ensembl" id="ENSJJAP00000001696.1"/>
    </source>
</evidence>
<evidence type="ECO:0000313" key="2">
    <source>
        <dbReference type="Proteomes" id="UP000694385"/>
    </source>
</evidence>
<keyword evidence="2" id="KW-1185">Reference proteome</keyword>
<dbReference type="AlphaFoldDB" id="A0A8C5JX99"/>
<name>A0A8C5JX99_JACJA</name>